<feature type="compositionally biased region" description="Polar residues" evidence="1">
    <location>
        <begin position="51"/>
        <end position="65"/>
    </location>
</feature>
<dbReference type="AlphaFoldDB" id="W9I556"/>
<accession>W9I556</accession>
<gene>
    <name evidence="2" type="ORF">FOYG_07640</name>
</gene>
<proteinExistence type="predicted"/>
<sequence length="65" mass="7254">MQKKRDISDTRRTSTLWQVSTAALMKLSRPQEVQEPSALKHSRTCCRLRSSKVSSASKTTQSTGS</sequence>
<reference evidence="2 3" key="1">
    <citation type="submission" date="2011-06" db="EMBL/GenBank/DDBJ databases">
        <title>The Genome Sequence of Fusarium oxysporum FOSC 3-a.</title>
        <authorList>
            <consortium name="The Broad Institute Genome Sequencing Platform"/>
            <person name="Ma L.-J."/>
            <person name="Gale L.R."/>
            <person name="Schwartz D.C."/>
            <person name="Zhou S."/>
            <person name="Corby-Kistler H."/>
            <person name="Young S.K."/>
            <person name="Zeng Q."/>
            <person name="Gargeya S."/>
            <person name="Fitzgerald M."/>
            <person name="Haas B."/>
            <person name="Abouelleil A."/>
            <person name="Alvarado L."/>
            <person name="Arachchi H.M."/>
            <person name="Berlin A."/>
            <person name="Brown A."/>
            <person name="Chapman S.B."/>
            <person name="Chen Z."/>
            <person name="Dunbar C."/>
            <person name="Freedman E."/>
            <person name="Gearin G."/>
            <person name="Gellesch M."/>
            <person name="Goldberg J."/>
            <person name="Griggs A."/>
            <person name="Gujja S."/>
            <person name="Heiman D."/>
            <person name="Howarth C."/>
            <person name="Larson L."/>
            <person name="Lui A."/>
            <person name="MacDonald P.J.P."/>
            <person name="Mehta T."/>
            <person name="Montmayeur A."/>
            <person name="Murphy C."/>
            <person name="Neiman D."/>
            <person name="Pearson M."/>
            <person name="Priest M."/>
            <person name="Roberts A."/>
            <person name="Saif S."/>
            <person name="Shea T."/>
            <person name="Shenoy N."/>
            <person name="Sisk P."/>
            <person name="Stolte C."/>
            <person name="Sykes S."/>
            <person name="Wortman J."/>
            <person name="Nusbaum C."/>
            <person name="Birren B."/>
        </authorList>
    </citation>
    <scope>NUCLEOTIDE SEQUENCE [LARGE SCALE GENOMIC DNA]</scope>
    <source>
        <strain evidence="3">FOSC 3-a</strain>
    </source>
</reference>
<feature type="compositionally biased region" description="Basic residues" evidence="1">
    <location>
        <begin position="40"/>
        <end position="50"/>
    </location>
</feature>
<dbReference type="Proteomes" id="UP000030753">
    <property type="component" value="Unassembled WGS sequence"/>
</dbReference>
<evidence type="ECO:0000313" key="2">
    <source>
        <dbReference type="EMBL" id="EWY90003.1"/>
    </source>
</evidence>
<organism evidence="2 3">
    <name type="scientific">Fusarium oxysporum NRRL 32931</name>
    <dbReference type="NCBI Taxonomy" id="660029"/>
    <lineage>
        <taxon>Eukaryota</taxon>
        <taxon>Fungi</taxon>
        <taxon>Dikarya</taxon>
        <taxon>Ascomycota</taxon>
        <taxon>Pezizomycotina</taxon>
        <taxon>Sordariomycetes</taxon>
        <taxon>Hypocreomycetidae</taxon>
        <taxon>Hypocreales</taxon>
        <taxon>Nectriaceae</taxon>
        <taxon>Fusarium</taxon>
        <taxon>Fusarium oxysporum species complex</taxon>
    </lineage>
</organism>
<name>W9I556_FUSOX</name>
<evidence type="ECO:0000256" key="1">
    <source>
        <dbReference type="SAM" id="MobiDB-lite"/>
    </source>
</evidence>
<dbReference type="HOGENOM" id="CLU_2849793_0_0_1"/>
<dbReference type="EMBL" id="JH717843">
    <property type="protein sequence ID" value="EWY90003.1"/>
    <property type="molecule type" value="Genomic_DNA"/>
</dbReference>
<feature type="region of interest" description="Disordered" evidence="1">
    <location>
        <begin position="28"/>
        <end position="65"/>
    </location>
</feature>
<evidence type="ECO:0000313" key="3">
    <source>
        <dbReference type="Proteomes" id="UP000030753"/>
    </source>
</evidence>
<protein>
    <submittedName>
        <fullName evidence="2">Uncharacterized protein</fullName>
    </submittedName>
</protein>